<gene>
    <name evidence="1" type="ORF">HCN44_009309</name>
</gene>
<dbReference type="Pfam" id="PF07841">
    <property type="entry name" value="DM4_12"/>
    <property type="match status" value="1"/>
</dbReference>
<name>A0A834Y4G7_APHGI</name>
<dbReference type="InterPro" id="IPR006631">
    <property type="entry name" value="DM4_12"/>
</dbReference>
<reference evidence="1 2" key="1">
    <citation type="submission" date="2020-08" db="EMBL/GenBank/DDBJ databases">
        <title>Aphidius gifuensis genome sequencing and assembly.</title>
        <authorList>
            <person name="Du Z."/>
        </authorList>
    </citation>
    <scope>NUCLEOTIDE SEQUENCE [LARGE SCALE GENOMIC DNA]</scope>
    <source>
        <strain evidence="1">YNYX2018</strain>
        <tissue evidence="1">Adults</tissue>
    </source>
</reference>
<dbReference type="EMBL" id="JACMRX010000001">
    <property type="protein sequence ID" value="KAF7997911.1"/>
    <property type="molecule type" value="Genomic_DNA"/>
</dbReference>
<sequence>MGIFFAIGLPIDIPDKSVSLSFYFEANYKLPNNKTANNFYDYLQDKNFNRKFAYDVIQNKLENAGYPGKKCLLRAICEASIAPLINNGIIGDILHIIFTPSSSYNENLPDDIVNAERKTECANQYCECPISLLDLISHFEDY</sequence>
<protein>
    <submittedName>
        <fullName evidence="1">Uncharacterized protein</fullName>
    </submittedName>
</protein>
<keyword evidence="2" id="KW-1185">Reference proteome</keyword>
<organism evidence="1 2">
    <name type="scientific">Aphidius gifuensis</name>
    <name type="common">Parasitoid wasp</name>
    <dbReference type="NCBI Taxonomy" id="684658"/>
    <lineage>
        <taxon>Eukaryota</taxon>
        <taxon>Metazoa</taxon>
        <taxon>Ecdysozoa</taxon>
        <taxon>Arthropoda</taxon>
        <taxon>Hexapoda</taxon>
        <taxon>Insecta</taxon>
        <taxon>Pterygota</taxon>
        <taxon>Neoptera</taxon>
        <taxon>Endopterygota</taxon>
        <taxon>Hymenoptera</taxon>
        <taxon>Apocrita</taxon>
        <taxon>Ichneumonoidea</taxon>
        <taxon>Braconidae</taxon>
        <taxon>Aphidiinae</taxon>
        <taxon>Aphidius</taxon>
    </lineage>
</organism>
<dbReference type="AlphaFoldDB" id="A0A834Y4G7"/>
<dbReference type="Proteomes" id="UP000639338">
    <property type="component" value="Unassembled WGS sequence"/>
</dbReference>
<dbReference type="OrthoDB" id="6340174at2759"/>
<dbReference type="PANTHER" id="PTHR21398:SF22">
    <property type="entry name" value="IP12060P-RELATED"/>
    <property type="match status" value="1"/>
</dbReference>
<accession>A0A834Y4G7</accession>
<comment type="caution">
    <text evidence="1">The sequence shown here is derived from an EMBL/GenBank/DDBJ whole genome shotgun (WGS) entry which is preliminary data.</text>
</comment>
<dbReference type="SMART" id="SM00718">
    <property type="entry name" value="DM4_12"/>
    <property type="match status" value="1"/>
</dbReference>
<dbReference type="PANTHER" id="PTHR21398">
    <property type="entry name" value="AGAP007094-PA"/>
    <property type="match status" value="1"/>
</dbReference>
<evidence type="ECO:0000313" key="2">
    <source>
        <dbReference type="Proteomes" id="UP000639338"/>
    </source>
</evidence>
<evidence type="ECO:0000313" key="1">
    <source>
        <dbReference type="EMBL" id="KAF7997911.1"/>
    </source>
</evidence>
<proteinExistence type="predicted"/>